<evidence type="ECO:0000256" key="3">
    <source>
        <dbReference type="ARBA" id="ARBA00022692"/>
    </source>
</evidence>
<dbReference type="Pfam" id="PF13244">
    <property type="entry name" value="MbhD"/>
    <property type="match status" value="1"/>
</dbReference>
<organism evidence="8 9">
    <name type="scientific">Sulfidibacter corallicola</name>
    <dbReference type="NCBI Taxonomy" id="2818388"/>
    <lineage>
        <taxon>Bacteria</taxon>
        <taxon>Pseudomonadati</taxon>
        <taxon>Acidobacteriota</taxon>
        <taxon>Holophagae</taxon>
        <taxon>Acanthopleuribacterales</taxon>
        <taxon>Acanthopleuribacteraceae</taxon>
        <taxon>Sulfidibacter</taxon>
    </lineage>
</organism>
<dbReference type="GO" id="GO:0005886">
    <property type="term" value="C:plasma membrane"/>
    <property type="evidence" value="ECO:0007669"/>
    <property type="project" value="UniProtKB-SubCell"/>
</dbReference>
<evidence type="ECO:0000259" key="7">
    <source>
        <dbReference type="Pfam" id="PF13244"/>
    </source>
</evidence>
<keyword evidence="5 6" id="KW-0472">Membrane</keyword>
<reference evidence="8" key="1">
    <citation type="submission" date="2021-03" db="EMBL/GenBank/DDBJ databases">
        <title>Acanthopleuribacteraceae sp. M133.</title>
        <authorList>
            <person name="Wang G."/>
        </authorList>
    </citation>
    <scope>NUCLEOTIDE SEQUENCE</scope>
    <source>
        <strain evidence="8">M133</strain>
    </source>
</reference>
<protein>
    <submittedName>
        <fullName evidence="8">DUF4040 domain-containing protein</fullName>
    </submittedName>
</protein>
<evidence type="ECO:0000313" key="9">
    <source>
        <dbReference type="Proteomes" id="UP000663929"/>
    </source>
</evidence>
<dbReference type="Proteomes" id="UP000663929">
    <property type="component" value="Chromosome"/>
</dbReference>
<evidence type="ECO:0000313" key="8">
    <source>
        <dbReference type="EMBL" id="QTD49571.1"/>
    </source>
</evidence>
<comment type="subcellular location">
    <subcellularLocation>
        <location evidence="1">Cell membrane</location>
        <topology evidence="1">Multi-pass membrane protein</topology>
    </subcellularLocation>
</comment>
<dbReference type="EMBL" id="CP071793">
    <property type="protein sequence ID" value="QTD49571.1"/>
    <property type="molecule type" value="Genomic_DNA"/>
</dbReference>
<dbReference type="InterPro" id="IPR025383">
    <property type="entry name" value="MrpA_C/MbhD"/>
</dbReference>
<proteinExistence type="predicted"/>
<evidence type="ECO:0000256" key="4">
    <source>
        <dbReference type="ARBA" id="ARBA00022989"/>
    </source>
</evidence>
<evidence type="ECO:0000256" key="6">
    <source>
        <dbReference type="SAM" id="Phobius"/>
    </source>
</evidence>
<evidence type="ECO:0000256" key="2">
    <source>
        <dbReference type="ARBA" id="ARBA00022475"/>
    </source>
</evidence>
<name>A0A8A4TL16_SULCO</name>
<evidence type="ECO:0000256" key="5">
    <source>
        <dbReference type="ARBA" id="ARBA00023136"/>
    </source>
</evidence>
<evidence type="ECO:0000256" key="1">
    <source>
        <dbReference type="ARBA" id="ARBA00004651"/>
    </source>
</evidence>
<keyword evidence="4 6" id="KW-1133">Transmembrane helix</keyword>
<dbReference type="KEGG" id="scor:J3U87_28625"/>
<keyword evidence="3 6" id="KW-0812">Transmembrane</keyword>
<accession>A0A8A4TL16</accession>
<feature type="transmembrane region" description="Helical" evidence="6">
    <location>
        <begin position="30"/>
        <end position="47"/>
    </location>
</feature>
<gene>
    <name evidence="8" type="ORF">J3U87_28625</name>
</gene>
<keyword evidence="2" id="KW-1003">Cell membrane</keyword>
<dbReference type="AlphaFoldDB" id="A0A8A4TL16"/>
<feature type="domain" description="MrpA C-terminal/MbhD" evidence="7">
    <location>
        <begin position="11"/>
        <end position="76"/>
    </location>
</feature>
<keyword evidence="9" id="KW-1185">Reference proteome</keyword>
<feature type="transmembrane region" description="Helical" evidence="6">
    <location>
        <begin position="6"/>
        <end position="23"/>
    </location>
</feature>
<dbReference type="RefSeq" id="WP_237379202.1">
    <property type="nucleotide sequence ID" value="NZ_CP071793.1"/>
</dbReference>
<sequence length="81" mass="8900">MIWQFDLIILVFLVITSLIALRVRDLMSAAMILGVYSFLMCLLWAEMGAVDVAFTEAAVGAGLSTVFLVATILRTTRRSSD</sequence>
<feature type="transmembrane region" description="Helical" evidence="6">
    <location>
        <begin position="53"/>
        <end position="73"/>
    </location>
</feature>